<dbReference type="SUPFAM" id="SSF56219">
    <property type="entry name" value="DNase I-like"/>
    <property type="match status" value="1"/>
</dbReference>
<dbReference type="Gene3D" id="3.60.10.10">
    <property type="entry name" value="Endonuclease/exonuclease/phosphatase"/>
    <property type="match status" value="1"/>
</dbReference>
<evidence type="ECO:0000313" key="1">
    <source>
        <dbReference type="EMBL" id="KAK4709788.1"/>
    </source>
</evidence>
<gene>
    <name evidence="1" type="ORF">R3W88_004301</name>
</gene>
<keyword evidence="2" id="KW-1185">Reference proteome</keyword>
<accession>A0AAV9K9C9</accession>
<dbReference type="Proteomes" id="UP001311915">
    <property type="component" value="Unassembled WGS sequence"/>
</dbReference>
<dbReference type="EMBL" id="JAWPEI010000011">
    <property type="protein sequence ID" value="KAK4709788.1"/>
    <property type="molecule type" value="Genomic_DNA"/>
</dbReference>
<comment type="caution">
    <text evidence="1">The sequence shown here is derived from an EMBL/GenBank/DDBJ whole genome shotgun (WGS) entry which is preliminary data.</text>
</comment>
<reference evidence="1 2" key="1">
    <citation type="submission" date="2023-10" db="EMBL/GenBank/DDBJ databases">
        <title>Genome-Wide Identification Analysis in wild type Solanum Pinnatisectum Reveals Some Genes Defensing Phytophthora Infestans.</title>
        <authorList>
            <person name="Sun C."/>
        </authorList>
    </citation>
    <scope>NUCLEOTIDE SEQUENCE [LARGE SCALE GENOMIC DNA]</scope>
    <source>
        <strain evidence="1">LQN</strain>
        <tissue evidence="1">Leaf</tissue>
    </source>
</reference>
<protein>
    <submittedName>
        <fullName evidence="1">Uncharacterized protein</fullName>
    </submittedName>
</protein>
<sequence length="127" mass="15289">MRGLNKMYKHKELKVFLQENKVGVLAITETRVKENNAVQVVMKIAKNWIWHNNYVEDPGGRIWILWNPKMVEFQLVSTHRQVIHGSVKVRGSYMRFDLSMVYGLHTYLDRRDMWYELNQYNMRCTQP</sequence>
<organism evidence="1 2">
    <name type="scientific">Solanum pinnatisectum</name>
    <name type="common">tansyleaf nightshade</name>
    <dbReference type="NCBI Taxonomy" id="50273"/>
    <lineage>
        <taxon>Eukaryota</taxon>
        <taxon>Viridiplantae</taxon>
        <taxon>Streptophyta</taxon>
        <taxon>Embryophyta</taxon>
        <taxon>Tracheophyta</taxon>
        <taxon>Spermatophyta</taxon>
        <taxon>Magnoliopsida</taxon>
        <taxon>eudicotyledons</taxon>
        <taxon>Gunneridae</taxon>
        <taxon>Pentapetalae</taxon>
        <taxon>asterids</taxon>
        <taxon>lamiids</taxon>
        <taxon>Solanales</taxon>
        <taxon>Solanaceae</taxon>
        <taxon>Solanoideae</taxon>
        <taxon>Solaneae</taxon>
        <taxon>Solanum</taxon>
    </lineage>
</organism>
<dbReference type="InterPro" id="IPR036691">
    <property type="entry name" value="Endo/exonu/phosph_ase_sf"/>
</dbReference>
<dbReference type="AlphaFoldDB" id="A0AAV9K9C9"/>
<proteinExistence type="predicted"/>
<evidence type="ECO:0000313" key="2">
    <source>
        <dbReference type="Proteomes" id="UP001311915"/>
    </source>
</evidence>
<name>A0AAV9K9C9_9SOLN</name>